<dbReference type="GO" id="GO:0044772">
    <property type="term" value="P:mitotic cell cycle phase transition"/>
    <property type="evidence" value="ECO:0007669"/>
    <property type="project" value="InterPro"/>
</dbReference>
<evidence type="ECO:0000313" key="9">
    <source>
        <dbReference type="Proteomes" id="UP000298030"/>
    </source>
</evidence>
<keyword evidence="9" id="KW-1185">Reference proteome</keyword>
<feature type="domain" description="Cyclin-like" evidence="6">
    <location>
        <begin position="275"/>
        <end position="341"/>
    </location>
</feature>
<dbReference type="SMART" id="SM01332">
    <property type="entry name" value="Cyclin_C"/>
    <property type="match status" value="1"/>
</dbReference>
<dbReference type="PROSITE" id="PS00292">
    <property type="entry name" value="CYCLINS"/>
    <property type="match status" value="1"/>
</dbReference>
<dbReference type="InterPro" id="IPR046965">
    <property type="entry name" value="Cyclin_A/B-like"/>
</dbReference>
<dbReference type="AlphaFoldDB" id="A0A4Y7TKC2"/>
<dbReference type="EMBL" id="QPFP01000009">
    <property type="protein sequence ID" value="TEB34647.1"/>
    <property type="molecule type" value="Genomic_DNA"/>
</dbReference>
<dbReference type="InterPro" id="IPR006671">
    <property type="entry name" value="Cyclin_N"/>
</dbReference>
<feature type="region of interest" description="Disordered" evidence="5">
    <location>
        <begin position="1"/>
        <end position="27"/>
    </location>
</feature>
<feature type="compositionally biased region" description="Basic and acidic residues" evidence="5">
    <location>
        <begin position="70"/>
        <end position="92"/>
    </location>
</feature>
<feature type="domain" description="Cyclin C-terminal" evidence="7">
    <location>
        <begin position="351"/>
        <end position="455"/>
    </location>
</feature>
<dbReference type="InterPro" id="IPR048258">
    <property type="entry name" value="Cyclins_cyclin-box"/>
</dbReference>
<protein>
    <submittedName>
        <fullName evidence="8">A/B/D/E cyclin</fullName>
    </submittedName>
</protein>
<reference evidence="8 9" key="1">
    <citation type="journal article" date="2019" name="Nat. Ecol. Evol.">
        <title>Megaphylogeny resolves global patterns of mushroom evolution.</title>
        <authorList>
            <person name="Varga T."/>
            <person name="Krizsan K."/>
            <person name="Foldi C."/>
            <person name="Dima B."/>
            <person name="Sanchez-Garcia M."/>
            <person name="Sanchez-Ramirez S."/>
            <person name="Szollosi G.J."/>
            <person name="Szarkandi J.G."/>
            <person name="Papp V."/>
            <person name="Albert L."/>
            <person name="Andreopoulos W."/>
            <person name="Angelini C."/>
            <person name="Antonin V."/>
            <person name="Barry K.W."/>
            <person name="Bougher N.L."/>
            <person name="Buchanan P."/>
            <person name="Buyck B."/>
            <person name="Bense V."/>
            <person name="Catcheside P."/>
            <person name="Chovatia M."/>
            <person name="Cooper J."/>
            <person name="Damon W."/>
            <person name="Desjardin D."/>
            <person name="Finy P."/>
            <person name="Geml J."/>
            <person name="Haridas S."/>
            <person name="Hughes K."/>
            <person name="Justo A."/>
            <person name="Karasinski D."/>
            <person name="Kautmanova I."/>
            <person name="Kiss B."/>
            <person name="Kocsube S."/>
            <person name="Kotiranta H."/>
            <person name="LaButti K.M."/>
            <person name="Lechner B.E."/>
            <person name="Liimatainen K."/>
            <person name="Lipzen A."/>
            <person name="Lukacs Z."/>
            <person name="Mihaltcheva S."/>
            <person name="Morgado L.N."/>
            <person name="Niskanen T."/>
            <person name="Noordeloos M.E."/>
            <person name="Ohm R.A."/>
            <person name="Ortiz-Santana B."/>
            <person name="Ovrebo C."/>
            <person name="Racz N."/>
            <person name="Riley R."/>
            <person name="Savchenko A."/>
            <person name="Shiryaev A."/>
            <person name="Soop K."/>
            <person name="Spirin V."/>
            <person name="Szebenyi C."/>
            <person name="Tomsovsky M."/>
            <person name="Tulloss R.E."/>
            <person name="Uehling J."/>
            <person name="Grigoriev I.V."/>
            <person name="Vagvolgyi C."/>
            <person name="Papp T."/>
            <person name="Martin F.M."/>
            <person name="Miettinen O."/>
            <person name="Hibbett D.S."/>
            <person name="Nagy L.G."/>
        </authorList>
    </citation>
    <scope>NUCLEOTIDE SEQUENCE [LARGE SCALE GENOMIC DNA]</scope>
    <source>
        <strain evidence="8 9">FP101781</strain>
    </source>
</reference>
<dbReference type="CDD" id="cd20512">
    <property type="entry name" value="CYCLIN_CLBs_yeast_rpt2"/>
    <property type="match status" value="1"/>
</dbReference>
<evidence type="ECO:0000259" key="7">
    <source>
        <dbReference type="SMART" id="SM01332"/>
    </source>
</evidence>
<dbReference type="InterPro" id="IPR039361">
    <property type="entry name" value="Cyclin"/>
</dbReference>
<dbReference type="PANTHER" id="PTHR10177">
    <property type="entry name" value="CYCLINS"/>
    <property type="match status" value="1"/>
</dbReference>
<evidence type="ECO:0000256" key="3">
    <source>
        <dbReference type="ARBA" id="ARBA00023306"/>
    </source>
</evidence>
<sequence>MATNHVRLPQRRTAGQRVKADENAMSRHIRHGSTSGITAAGRFAGKEVATKTTNAVRRALGEVTMAAVNRNKDASSKSGKEKEEVGLKRGRSDSTSVAQRVPPGPGRAAPATTSTSVALPVARPRIPSAMSASSRLSRSSATEQMLYGQPLSQEPHREDDFELEAHESEVEAMVDANDRDEEAVEDELVETPAAKRQRVWPEVSTSRAQRYQREVQEVREHFEEEVDMYDTTMVSEYANEIFQYMEELEDDIMPNPDYMDGQNEITWAMRQTLVDWLLQVHLRYHMLPETLWIAVNIVDRFLTKRVVSLEILAPSVEEFVFMTEKGYSKEEILKGERIMLQTLEFRVSHYCSPYSWMRKISKADDYDIQTRTLSKFLTEVKPSLVAAVGMYCSRRMLGGDWNEAFVFYSGYTEEQLMPGFQMLVEKLAEENFSKQYVCKKYANKKFLKASIFAVEWAHAHLTSSDSHEMVLAE</sequence>
<dbReference type="InterPro" id="IPR004367">
    <property type="entry name" value="Cyclin_C-dom"/>
</dbReference>
<dbReference type="SMART" id="SM00385">
    <property type="entry name" value="CYCLIN"/>
    <property type="match status" value="2"/>
</dbReference>
<feature type="compositionally biased region" description="Low complexity" evidence="5">
    <location>
        <begin position="98"/>
        <end position="111"/>
    </location>
</feature>
<gene>
    <name evidence="8" type="ORF">FA13DRAFT_1753643</name>
</gene>
<dbReference type="GO" id="GO:0051301">
    <property type="term" value="P:cell division"/>
    <property type="evidence" value="ECO:0007669"/>
    <property type="project" value="UniProtKB-KW"/>
</dbReference>
<evidence type="ECO:0000256" key="4">
    <source>
        <dbReference type="RuleBase" id="RU000383"/>
    </source>
</evidence>
<evidence type="ECO:0000313" key="8">
    <source>
        <dbReference type="EMBL" id="TEB34647.1"/>
    </source>
</evidence>
<dbReference type="Gene3D" id="1.10.472.10">
    <property type="entry name" value="Cyclin-like"/>
    <property type="match status" value="4"/>
</dbReference>
<name>A0A4Y7TKC2_COPMI</name>
<evidence type="ECO:0000256" key="5">
    <source>
        <dbReference type="SAM" id="MobiDB-lite"/>
    </source>
</evidence>
<dbReference type="STRING" id="71717.A0A4Y7TKC2"/>
<dbReference type="SUPFAM" id="SSF47954">
    <property type="entry name" value="Cyclin-like"/>
    <property type="match status" value="2"/>
</dbReference>
<dbReference type="Pfam" id="PF00134">
    <property type="entry name" value="Cyclin_N"/>
    <property type="match status" value="2"/>
</dbReference>
<keyword evidence="1" id="KW-0132">Cell division</keyword>
<evidence type="ECO:0000256" key="2">
    <source>
        <dbReference type="ARBA" id="ARBA00023127"/>
    </source>
</evidence>
<evidence type="ECO:0000259" key="6">
    <source>
        <dbReference type="SMART" id="SM00385"/>
    </source>
</evidence>
<dbReference type="GO" id="GO:0016538">
    <property type="term" value="F:cyclin-dependent protein serine/threonine kinase regulator activity"/>
    <property type="evidence" value="ECO:0007669"/>
    <property type="project" value="InterPro"/>
</dbReference>
<feature type="region of interest" description="Disordered" evidence="5">
    <location>
        <begin position="67"/>
        <end position="115"/>
    </location>
</feature>
<comment type="caution">
    <text evidence="8">The sequence shown here is derived from an EMBL/GenBank/DDBJ whole genome shotgun (WGS) entry which is preliminary data.</text>
</comment>
<dbReference type="Pfam" id="PF02984">
    <property type="entry name" value="Cyclin_C"/>
    <property type="match status" value="1"/>
</dbReference>
<evidence type="ECO:0000256" key="1">
    <source>
        <dbReference type="ARBA" id="ARBA00022618"/>
    </source>
</evidence>
<dbReference type="Proteomes" id="UP000298030">
    <property type="component" value="Unassembled WGS sequence"/>
</dbReference>
<dbReference type="InterPro" id="IPR013763">
    <property type="entry name" value="Cyclin-like_dom"/>
</dbReference>
<organism evidence="8 9">
    <name type="scientific">Coprinellus micaceus</name>
    <name type="common">Glistening ink-cap mushroom</name>
    <name type="synonym">Coprinus micaceus</name>
    <dbReference type="NCBI Taxonomy" id="71717"/>
    <lineage>
        <taxon>Eukaryota</taxon>
        <taxon>Fungi</taxon>
        <taxon>Dikarya</taxon>
        <taxon>Basidiomycota</taxon>
        <taxon>Agaricomycotina</taxon>
        <taxon>Agaricomycetes</taxon>
        <taxon>Agaricomycetidae</taxon>
        <taxon>Agaricales</taxon>
        <taxon>Agaricineae</taxon>
        <taxon>Psathyrellaceae</taxon>
        <taxon>Coprinellus</taxon>
    </lineage>
</organism>
<comment type="similarity">
    <text evidence="4">Belongs to the cyclin family.</text>
</comment>
<feature type="domain" description="Cyclin-like" evidence="6">
    <location>
        <begin position="355"/>
        <end position="425"/>
    </location>
</feature>
<dbReference type="PIRSF" id="PIRSF001771">
    <property type="entry name" value="Cyclin_A_B_D_E"/>
    <property type="match status" value="1"/>
</dbReference>
<dbReference type="OrthoDB" id="5590282at2759"/>
<dbReference type="InterPro" id="IPR036915">
    <property type="entry name" value="Cyclin-like_sf"/>
</dbReference>
<proteinExistence type="inferred from homology"/>
<keyword evidence="3" id="KW-0131">Cell cycle</keyword>
<accession>A0A4Y7TKC2</accession>
<keyword evidence="2 4" id="KW-0195">Cyclin</keyword>